<comment type="caution">
    <text evidence="1">The sequence shown here is derived from an EMBL/GenBank/DDBJ whole genome shotgun (WGS) entry which is preliminary data.</text>
</comment>
<dbReference type="SUPFAM" id="SSF52540">
    <property type="entry name" value="P-loop containing nucleoside triphosphate hydrolases"/>
    <property type="match status" value="1"/>
</dbReference>
<keyword evidence="2" id="KW-1185">Reference proteome</keyword>
<proteinExistence type="predicted"/>
<dbReference type="AlphaFoldDB" id="A0A2S6NJ41"/>
<reference evidence="1 2" key="1">
    <citation type="journal article" date="2018" name="Arch. Microbiol.">
        <title>New insights into the metabolic potential of the phototrophic purple bacterium Rhodopila globiformis DSM 161(T) from its draft genome sequence and evidence for a vanadium-dependent nitrogenase.</title>
        <authorList>
            <person name="Imhoff J.F."/>
            <person name="Rahn T."/>
            <person name="Kunzel S."/>
            <person name="Neulinger S.C."/>
        </authorList>
    </citation>
    <scope>NUCLEOTIDE SEQUENCE [LARGE SCALE GENOMIC DNA]</scope>
    <source>
        <strain evidence="1 2">DSM 161</strain>
    </source>
</reference>
<dbReference type="EMBL" id="NHRY01000090">
    <property type="protein sequence ID" value="PPQ34741.1"/>
    <property type="molecule type" value="Genomic_DNA"/>
</dbReference>
<evidence type="ECO:0000313" key="1">
    <source>
        <dbReference type="EMBL" id="PPQ34741.1"/>
    </source>
</evidence>
<name>A0A2S6NJ41_RHOGL</name>
<dbReference type="Gene3D" id="3.40.50.300">
    <property type="entry name" value="P-loop containing nucleotide triphosphate hydrolases"/>
    <property type="match status" value="1"/>
</dbReference>
<gene>
    <name evidence="1" type="ORF">CCS01_09715</name>
</gene>
<organism evidence="1 2">
    <name type="scientific">Rhodopila globiformis</name>
    <name type="common">Rhodopseudomonas globiformis</name>
    <dbReference type="NCBI Taxonomy" id="1071"/>
    <lineage>
        <taxon>Bacteria</taxon>
        <taxon>Pseudomonadati</taxon>
        <taxon>Pseudomonadota</taxon>
        <taxon>Alphaproteobacteria</taxon>
        <taxon>Acetobacterales</taxon>
        <taxon>Acetobacteraceae</taxon>
        <taxon>Rhodopila</taxon>
    </lineage>
</organism>
<evidence type="ECO:0000313" key="2">
    <source>
        <dbReference type="Proteomes" id="UP000239724"/>
    </source>
</evidence>
<accession>A0A2S6NJ41</accession>
<dbReference type="Proteomes" id="UP000239724">
    <property type="component" value="Unassembled WGS sequence"/>
</dbReference>
<dbReference type="InterPro" id="IPR027417">
    <property type="entry name" value="P-loop_NTPase"/>
</dbReference>
<sequence length="77" mass="8372">MASVPRSGAEALVTVNRRRIARGRTMFIVCHRLPSLAGHDQMLAMEKGKAVDIGSHAALAERDAVGCTLCNQQNRQQ</sequence>
<protein>
    <submittedName>
        <fullName evidence="1">Uncharacterized protein</fullName>
    </submittedName>
</protein>